<name>A0A1H3BCE0_ALLWA</name>
<evidence type="ECO:0000313" key="2">
    <source>
        <dbReference type="Proteomes" id="UP000198672"/>
    </source>
</evidence>
<proteinExistence type="predicted"/>
<feature type="non-terminal residue" evidence="1">
    <location>
        <position position="46"/>
    </location>
</feature>
<gene>
    <name evidence="1" type="ORF">SAMN05421644_102115</name>
</gene>
<sequence>MLNYTLSTDQLIELRKAHRQTQNKREADRIKAVVLLATGWTAEQVA</sequence>
<accession>A0A1H3BCE0</accession>
<organism evidence="1 2">
    <name type="scientific">Allochromatium warmingii</name>
    <name type="common">Chromatium warmingii</name>
    <dbReference type="NCBI Taxonomy" id="61595"/>
    <lineage>
        <taxon>Bacteria</taxon>
        <taxon>Pseudomonadati</taxon>
        <taxon>Pseudomonadota</taxon>
        <taxon>Gammaproteobacteria</taxon>
        <taxon>Chromatiales</taxon>
        <taxon>Chromatiaceae</taxon>
        <taxon>Allochromatium</taxon>
    </lineage>
</organism>
<evidence type="ECO:0000313" key="1">
    <source>
        <dbReference type="EMBL" id="SDX39475.1"/>
    </source>
</evidence>
<reference evidence="2" key="1">
    <citation type="submission" date="2016-10" db="EMBL/GenBank/DDBJ databases">
        <authorList>
            <person name="Varghese N."/>
            <person name="Submissions S."/>
        </authorList>
    </citation>
    <scope>NUCLEOTIDE SEQUENCE [LARGE SCALE GENOMIC DNA]</scope>
    <source>
        <strain evidence="2">DSM 173</strain>
    </source>
</reference>
<dbReference type="STRING" id="61595.SAMN05421644_102115"/>
<dbReference type="AlphaFoldDB" id="A0A1H3BCE0"/>
<dbReference type="EMBL" id="FNOW01000002">
    <property type="protein sequence ID" value="SDX39475.1"/>
    <property type="molecule type" value="Genomic_DNA"/>
</dbReference>
<protein>
    <submittedName>
        <fullName evidence="1">Uncharacterized protein</fullName>
    </submittedName>
</protein>
<dbReference type="Proteomes" id="UP000198672">
    <property type="component" value="Unassembled WGS sequence"/>
</dbReference>
<keyword evidence="2" id="KW-1185">Reference proteome</keyword>